<dbReference type="GO" id="GO:0016998">
    <property type="term" value="P:cell wall macromolecule catabolic process"/>
    <property type="evidence" value="ECO:0007669"/>
    <property type="project" value="InterPro"/>
</dbReference>
<dbReference type="PANTHER" id="PTHR22595:SF79">
    <property type="entry name" value="CHITINASE 12"/>
    <property type="match status" value="1"/>
</dbReference>
<dbReference type="Pfam" id="PF00182">
    <property type="entry name" value="Glyco_hydro_19"/>
    <property type="match status" value="1"/>
</dbReference>
<dbReference type="SUPFAM" id="SSF53955">
    <property type="entry name" value="Lysozyme-like"/>
    <property type="match status" value="1"/>
</dbReference>
<dbReference type="Proteomes" id="UP000008909">
    <property type="component" value="Unassembled WGS sequence"/>
</dbReference>
<evidence type="ECO:0000259" key="3">
    <source>
        <dbReference type="PROSITE" id="PS00774"/>
    </source>
</evidence>
<dbReference type="Gene3D" id="3.30.20.10">
    <property type="entry name" value="Endochitinase, domain 2"/>
    <property type="match status" value="1"/>
</dbReference>
<keyword evidence="5" id="KW-1185">Reference proteome</keyword>
<organism evidence="4 5">
    <name type="scientific">Clonorchis sinensis</name>
    <name type="common">Chinese liver fluke</name>
    <dbReference type="NCBI Taxonomy" id="79923"/>
    <lineage>
        <taxon>Eukaryota</taxon>
        <taxon>Metazoa</taxon>
        <taxon>Spiralia</taxon>
        <taxon>Lophotrochozoa</taxon>
        <taxon>Platyhelminthes</taxon>
        <taxon>Trematoda</taxon>
        <taxon>Digenea</taxon>
        <taxon>Opisthorchiida</taxon>
        <taxon>Opisthorchiata</taxon>
        <taxon>Opisthorchiidae</taxon>
        <taxon>Clonorchis</taxon>
    </lineage>
</organism>
<evidence type="ECO:0000313" key="5">
    <source>
        <dbReference type="Proteomes" id="UP000008909"/>
    </source>
</evidence>
<dbReference type="PANTHER" id="PTHR22595">
    <property type="entry name" value="CHITINASE-RELATED"/>
    <property type="match status" value="1"/>
</dbReference>
<proteinExistence type="predicted"/>
<dbReference type="Gene3D" id="1.10.530.10">
    <property type="match status" value="1"/>
</dbReference>
<keyword evidence="2" id="KW-1015">Disulfide bond</keyword>
<evidence type="ECO:0000256" key="2">
    <source>
        <dbReference type="ARBA" id="ARBA00023157"/>
    </source>
</evidence>
<dbReference type="InterPro" id="IPR000726">
    <property type="entry name" value="Glyco_hydro_19_cat"/>
</dbReference>
<reference evidence="4" key="1">
    <citation type="journal article" date="2011" name="Genome Biol.">
        <title>The draft genome of the carcinogenic human liver fluke Clonorchis sinensis.</title>
        <authorList>
            <person name="Wang X."/>
            <person name="Chen W."/>
            <person name="Huang Y."/>
            <person name="Sun J."/>
            <person name="Men J."/>
            <person name="Liu H."/>
            <person name="Luo F."/>
            <person name="Guo L."/>
            <person name="Lv X."/>
            <person name="Deng C."/>
            <person name="Zhou C."/>
            <person name="Fan Y."/>
            <person name="Li X."/>
            <person name="Huang L."/>
            <person name="Hu Y."/>
            <person name="Liang C."/>
            <person name="Hu X."/>
            <person name="Xu J."/>
            <person name="Yu X."/>
        </authorList>
    </citation>
    <scope>NUCLEOTIDE SEQUENCE [LARGE SCALE GENOMIC DNA]</scope>
    <source>
        <strain evidence="4">Henan</strain>
    </source>
</reference>
<feature type="domain" description="Glycoside hydrolase family 19 catalytic" evidence="3">
    <location>
        <begin position="200"/>
        <end position="210"/>
    </location>
</feature>
<dbReference type="CDD" id="cd00325">
    <property type="entry name" value="chitinase_GH19"/>
    <property type="match status" value="1"/>
</dbReference>
<dbReference type="GO" id="GO:0004568">
    <property type="term" value="F:chitinase activity"/>
    <property type="evidence" value="ECO:0007669"/>
    <property type="project" value="InterPro"/>
</dbReference>
<dbReference type="GO" id="GO:0006032">
    <property type="term" value="P:chitin catabolic process"/>
    <property type="evidence" value="ECO:0007669"/>
    <property type="project" value="InterPro"/>
</dbReference>
<dbReference type="GO" id="GO:0006952">
    <property type="term" value="P:defense response"/>
    <property type="evidence" value="ECO:0007669"/>
    <property type="project" value="UniProtKB-KW"/>
</dbReference>
<sequence>MTRHCKPSVLTMISEDEWQELFPERWGVGQKWKAEYEDKDFFHPKMEVDYYSYGNFISAMGRAKRLGVNNFLTEPGSAHEDNMRELAAFLAICSTQTNNGPDAFYYRECVEHERHQGDKNICLYRDVRDRRDFVLCNTPSYYPEGCRLAGEKKFPVQSYHGRGPIMLRGAYYYGLFSEFVFGNPDKLLQNPDLLINDGELGFLSAIWFWVTDKNGRPSCHRAMYRYLKHIHSWGFGHTIIDVSDGMESNAMEGGTANHERLVSTRTQFYRKYATRFGVNIGIKGEQLDTVGLE</sequence>
<dbReference type="EMBL" id="DF143342">
    <property type="protein sequence ID" value="GAA52729.1"/>
    <property type="molecule type" value="Genomic_DNA"/>
</dbReference>
<keyword evidence="1" id="KW-0611">Plant defense</keyword>
<protein>
    <submittedName>
        <fullName evidence="4">Chitinase 10</fullName>
    </submittedName>
</protein>
<dbReference type="InterPro" id="IPR023346">
    <property type="entry name" value="Lysozyme-like_dom_sf"/>
</dbReference>
<gene>
    <name evidence="4" type="ORF">CLF_108682</name>
</gene>
<dbReference type="AlphaFoldDB" id="G7YIE6"/>
<accession>G7YIE6</accession>
<dbReference type="PROSITE" id="PS00774">
    <property type="entry name" value="CHITINASE_19_2"/>
    <property type="match status" value="1"/>
</dbReference>
<evidence type="ECO:0000313" key="4">
    <source>
        <dbReference type="EMBL" id="GAA52729.1"/>
    </source>
</evidence>
<reference key="2">
    <citation type="submission" date="2011-10" db="EMBL/GenBank/DDBJ databases">
        <title>The genome and transcriptome sequence of Clonorchis sinensis provide insights into the carcinogenic liver fluke.</title>
        <authorList>
            <person name="Wang X."/>
            <person name="Huang Y."/>
            <person name="Chen W."/>
            <person name="Liu H."/>
            <person name="Guo L."/>
            <person name="Chen Y."/>
            <person name="Luo F."/>
            <person name="Zhou W."/>
            <person name="Sun J."/>
            <person name="Mao Q."/>
            <person name="Liang P."/>
            <person name="Zhou C."/>
            <person name="Tian Y."/>
            <person name="Men J."/>
            <person name="Lv X."/>
            <person name="Huang L."/>
            <person name="Zhou J."/>
            <person name="Hu Y."/>
            <person name="Li R."/>
            <person name="Zhang F."/>
            <person name="Lei H."/>
            <person name="Li X."/>
            <person name="Hu X."/>
            <person name="Liang C."/>
            <person name="Xu J."/>
            <person name="Wu Z."/>
            <person name="Yu X."/>
        </authorList>
    </citation>
    <scope>NUCLEOTIDE SEQUENCE</scope>
    <source>
        <strain>Henan</strain>
    </source>
</reference>
<evidence type="ECO:0000256" key="1">
    <source>
        <dbReference type="ARBA" id="ARBA00022821"/>
    </source>
</evidence>
<name>G7YIE6_CLOSI</name>